<keyword evidence="7" id="KW-1185">Reference proteome</keyword>
<keyword evidence="6" id="KW-0482">Metalloprotease</keyword>
<dbReference type="GO" id="GO:0008237">
    <property type="term" value="F:metallopeptidase activity"/>
    <property type="evidence" value="ECO:0007669"/>
    <property type="project" value="UniProtKB-KW"/>
</dbReference>
<keyword evidence="1" id="KW-0645">Protease</keyword>
<keyword evidence="3 6" id="KW-0378">Hydrolase</keyword>
<organism evidence="6 7">
    <name type="scientific">Aquimarina rubra</name>
    <dbReference type="NCBI Taxonomy" id="1920033"/>
    <lineage>
        <taxon>Bacteria</taxon>
        <taxon>Pseudomonadati</taxon>
        <taxon>Bacteroidota</taxon>
        <taxon>Flavobacteriia</taxon>
        <taxon>Flavobacteriales</taxon>
        <taxon>Flavobacteriaceae</taxon>
        <taxon>Aquimarina</taxon>
    </lineage>
</organism>
<dbReference type="SUPFAM" id="SSF55486">
    <property type="entry name" value="Metalloproteases ('zincins'), catalytic domain"/>
    <property type="match status" value="2"/>
</dbReference>
<dbReference type="InterPro" id="IPR024079">
    <property type="entry name" value="MetalloPept_cat_dom_sf"/>
</dbReference>
<keyword evidence="4" id="KW-0862">Zinc</keyword>
<gene>
    <name evidence="6" type="ORF">ACFSR1_06920</name>
</gene>
<name>A0ABW5LE58_9FLAO</name>
<evidence type="ECO:0000256" key="3">
    <source>
        <dbReference type="ARBA" id="ARBA00022801"/>
    </source>
</evidence>
<dbReference type="EC" id="3.4.24.-" evidence="6"/>
<dbReference type="Pfam" id="PF00413">
    <property type="entry name" value="Peptidase_M10"/>
    <property type="match status" value="1"/>
</dbReference>
<comment type="caution">
    <text evidence="6">The sequence shown here is derived from an EMBL/GenBank/DDBJ whole genome shotgun (WGS) entry which is preliminary data.</text>
</comment>
<dbReference type="PROSITE" id="PS51257">
    <property type="entry name" value="PROKAR_LIPOPROTEIN"/>
    <property type="match status" value="1"/>
</dbReference>
<evidence type="ECO:0000256" key="1">
    <source>
        <dbReference type="ARBA" id="ARBA00022670"/>
    </source>
</evidence>
<feature type="domain" description="Peptidase M10 metallopeptidase" evidence="5">
    <location>
        <begin position="69"/>
        <end position="185"/>
    </location>
</feature>
<dbReference type="Proteomes" id="UP001597319">
    <property type="component" value="Unassembled WGS sequence"/>
</dbReference>
<accession>A0ABW5LE58</accession>
<dbReference type="EMBL" id="JBHULE010000008">
    <property type="protein sequence ID" value="MFD2562399.1"/>
    <property type="molecule type" value="Genomic_DNA"/>
</dbReference>
<protein>
    <submittedName>
        <fullName evidence="6">Matrixin family metalloprotease</fullName>
        <ecNumber evidence="6">3.4.24.-</ecNumber>
    </submittedName>
</protein>
<evidence type="ECO:0000256" key="2">
    <source>
        <dbReference type="ARBA" id="ARBA00022723"/>
    </source>
</evidence>
<evidence type="ECO:0000259" key="5">
    <source>
        <dbReference type="Pfam" id="PF00413"/>
    </source>
</evidence>
<sequence>MKSVVATLTFLLLISCTIENDNVPLGFDQVYSDDPEQTMMIDIIYVQPTSVSQQSSYNLDESDFIKNLNGSFFHRYGIGLEKGDIKTLINDELYDLRDNRGEESRIFLMQTQNSYNPNRVSLYIIKRAHTVNIAGIGKNQRALITDEFLYTPTAPHEIGHALGLLHSTIEGNVMSKIRPHLRREFTNAQVDQMKSVMKRIEDL</sequence>
<evidence type="ECO:0000313" key="6">
    <source>
        <dbReference type="EMBL" id="MFD2562399.1"/>
    </source>
</evidence>
<keyword evidence="2" id="KW-0479">Metal-binding</keyword>
<reference evidence="7" key="1">
    <citation type="journal article" date="2019" name="Int. J. Syst. Evol. Microbiol.">
        <title>The Global Catalogue of Microorganisms (GCM) 10K type strain sequencing project: providing services to taxonomists for standard genome sequencing and annotation.</title>
        <authorList>
            <consortium name="The Broad Institute Genomics Platform"/>
            <consortium name="The Broad Institute Genome Sequencing Center for Infectious Disease"/>
            <person name="Wu L."/>
            <person name="Ma J."/>
        </authorList>
    </citation>
    <scope>NUCLEOTIDE SEQUENCE [LARGE SCALE GENOMIC DNA]</scope>
    <source>
        <strain evidence="7">KCTC 52274</strain>
    </source>
</reference>
<dbReference type="RefSeq" id="WP_378290957.1">
    <property type="nucleotide sequence ID" value="NZ_JBHULE010000008.1"/>
</dbReference>
<evidence type="ECO:0000256" key="4">
    <source>
        <dbReference type="ARBA" id="ARBA00022833"/>
    </source>
</evidence>
<proteinExistence type="predicted"/>
<evidence type="ECO:0000313" key="7">
    <source>
        <dbReference type="Proteomes" id="UP001597319"/>
    </source>
</evidence>
<dbReference type="Gene3D" id="3.40.390.10">
    <property type="entry name" value="Collagenase (Catalytic Domain)"/>
    <property type="match status" value="1"/>
</dbReference>
<dbReference type="InterPro" id="IPR001818">
    <property type="entry name" value="Pept_M10_metallopeptidase"/>
</dbReference>